<evidence type="ECO:0000256" key="1">
    <source>
        <dbReference type="SAM" id="SignalP"/>
    </source>
</evidence>
<dbReference type="OrthoDB" id="344777at2"/>
<gene>
    <name evidence="2" type="ORF">EHO59_17790</name>
</gene>
<feature type="chain" id="PRO_5020786504" description="Lipoprotein" evidence="1">
    <location>
        <begin position="18"/>
        <end position="161"/>
    </location>
</feature>
<protein>
    <recommendedName>
        <fullName evidence="4">Lipoprotein</fullName>
    </recommendedName>
</protein>
<proteinExistence type="predicted"/>
<dbReference type="Proteomes" id="UP000297453">
    <property type="component" value="Unassembled WGS sequence"/>
</dbReference>
<keyword evidence="1" id="KW-0732">Signal</keyword>
<organism evidence="2 3">
    <name type="scientific">Leptospira semungkisensis</name>
    <dbReference type="NCBI Taxonomy" id="2484985"/>
    <lineage>
        <taxon>Bacteria</taxon>
        <taxon>Pseudomonadati</taxon>
        <taxon>Spirochaetota</taxon>
        <taxon>Spirochaetia</taxon>
        <taxon>Leptospirales</taxon>
        <taxon>Leptospiraceae</taxon>
        <taxon>Leptospira</taxon>
    </lineage>
</organism>
<dbReference type="EMBL" id="RQEP01000019">
    <property type="protein sequence ID" value="TGJ99685.1"/>
    <property type="molecule type" value="Genomic_DNA"/>
</dbReference>
<name>A0A4R9FLZ0_9LEPT</name>
<evidence type="ECO:0000313" key="2">
    <source>
        <dbReference type="EMBL" id="TGJ99685.1"/>
    </source>
</evidence>
<feature type="signal peptide" evidence="1">
    <location>
        <begin position="1"/>
        <end position="17"/>
    </location>
</feature>
<accession>A0A4R9FLZ0</accession>
<dbReference type="AlphaFoldDB" id="A0A4R9FLZ0"/>
<keyword evidence="3" id="KW-1185">Reference proteome</keyword>
<dbReference type="RefSeq" id="WP_135589776.1">
    <property type="nucleotide sequence ID" value="NZ_RQEP01000019.1"/>
</dbReference>
<comment type="caution">
    <text evidence="2">The sequence shown here is derived from an EMBL/GenBank/DDBJ whole genome shotgun (WGS) entry which is preliminary data.</text>
</comment>
<evidence type="ECO:0000313" key="3">
    <source>
        <dbReference type="Proteomes" id="UP000297453"/>
    </source>
</evidence>
<sequence length="161" mass="17556">MNKKGIIALLIAFVAFASNCTSTQGSNQIAGAKLGSFLDIRALSRKDYKVIGNVKGEASFSRTRILLPIYPLTFYNFGVPGLSDKRESGSISGYPTWATPLSPLDYTQEQAIYNALEKLDSADAVLQPKFKWKCETTQAFLYSDEKCTVTVIGKAIAVNEG</sequence>
<evidence type="ECO:0008006" key="4">
    <source>
        <dbReference type="Google" id="ProtNLM"/>
    </source>
</evidence>
<reference evidence="2" key="1">
    <citation type="journal article" date="2019" name="PLoS Negl. Trop. Dis.">
        <title>Revisiting the worldwide diversity of Leptospira species in the environment.</title>
        <authorList>
            <person name="Vincent A.T."/>
            <person name="Schiettekatte O."/>
            <person name="Bourhy P."/>
            <person name="Veyrier F.J."/>
            <person name="Picardeau M."/>
        </authorList>
    </citation>
    <scope>NUCLEOTIDE SEQUENCE [LARGE SCALE GENOMIC DNA]</scope>
    <source>
        <strain evidence="2">SSS9</strain>
    </source>
</reference>